<accession>A0A9E2L612</accession>
<name>A0A9E2L612_9BACT</name>
<proteinExistence type="predicted"/>
<evidence type="ECO:0000313" key="2">
    <source>
        <dbReference type="Proteomes" id="UP000823865"/>
    </source>
</evidence>
<gene>
    <name evidence="1" type="ORF">H9789_06880</name>
</gene>
<dbReference type="Proteomes" id="UP000823865">
    <property type="component" value="Unassembled WGS sequence"/>
</dbReference>
<evidence type="ECO:0000313" key="1">
    <source>
        <dbReference type="EMBL" id="MBU3853525.1"/>
    </source>
</evidence>
<dbReference type="AlphaFoldDB" id="A0A9E2L612"/>
<reference evidence="1" key="1">
    <citation type="journal article" date="2021" name="PeerJ">
        <title>Extensive microbial diversity within the chicken gut microbiome revealed by metagenomics and culture.</title>
        <authorList>
            <person name="Gilroy R."/>
            <person name="Ravi A."/>
            <person name="Getino M."/>
            <person name="Pursley I."/>
            <person name="Horton D.L."/>
            <person name="Alikhan N.F."/>
            <person name="Baker D."/>
            <person name="Gharbi K."/>
            <person name="Hall N."/>
            <person name="Watson M."/>
            <person name="Adriaenssens E.M."/>
            <person name="Foster-Nyarko E."/>
            <person name="Jarju S."/>
            <person name="Secka A."/>
            <person name="Antonio M."/>
            <person name="Oren A."/>
            <person name="Chaudhuri R.R."/>
            <person name="La Ragione R."/>
            <person name="Hildebrand F."/>
            <person name="Pallen M.J."/>
        </authorList>
    </citation>
    <scope>NUCLEOTIDE SEQUENCE</scope>
    <source>
        <strain evidence="1">G3-2149</strain>
    </source>
</reference>
<reference evidence="1" key="2">
    <citation type="submission" date="2021-04" db="EMBL/GenBank/DDBJ databases">
        <authorList>
            <person name="Gilroy R."/>
        </authorList>
    </citation>
    <scope>NUCLEOTIDE SEQUENCE</scope>
    <source>
        <strain evidence="1">G3-2149</strain>
    </source>
</reference>
<organism evidence="1 2">
    <name type="scientific">Candidatus Paraprevotella stercoravium</name>
    <dbReference type="NCBI Taxonomy" id="2838725"/>
    <lineage>
        <taxon>Bacteria</taxon>
        <taxon>Pseudomonadati</taxon>
        <taxon>Bacteroidota</taxon>
        <taxon>Bacteroidia</taxon>
        <taxon>Bacteroidales</taxon>
        <taxon>Prevotellaceae</taxon>
        <taxon>Paraprevotella</taxon>
    </lineage>
</organism>
<evidence type="ECO:0008006" key="3">
    <source>
        <dbReference type="Google" id="ProtNLM"/>
    </source>
</evidence>
<comment type="caution">
    <text evidence="1">The sequence shown here is derived from an EMBL/GenBank/DDBJ whole genome shotgun (WGS) entry which is preliminary data.</text>
</comment>
<dbReference type="EMBL" id="JAHLFU010000145">
    <property type="protein sequence ID" value="MBU3853525.1"/>
    <property type="molecule type" value="Genomic_DNA"/>
</dbReference>
<protein>
    <recommendedName>
        <fullName evidence="3">Uracil DNA glycosylase superfamily protein</fullName>
    </recommendedName>
</protein>
<sequence length="252" mass="29364">MKQDFTFSKFVLSELNYTDNEIKQIIETLQRGDFAYVGKKEYPAIRDNDIWRKDNVSGIDVPVLWTPDTGITNETILLLAQDPLRDTDYWDETFCHDFTCTKENRNKYVVVGTPYALHYFSDGNFKATQLSNGKRKSWRVKIYYNLIRSIVEMGYNVYCTDIFKYYFLGHKYKVCDFDKKILGDEVTRLKEQGPLRVLCMGKKAHDGIVGLQGVDKQSVNVPHVRARNWGLNTDAYKIKFICDKLSTENQDL</sequence>